<feature type="transmembrane region" description="Helical" evidence="1">
    <location>
        <begin position="66"/>
        <end position="83"/>
    </location>
</feature>
<dbReference type="Proteomes" id="UP000218979">
    <property type="component" value="Unassembled WGS sequence"/>
</dbReference>
<dbReference type="RefSeq" id="WP_031366524.1">
    <property type="nucleotide sequence ID" value="NZ_FPKS01000002.1"/>
</dbReference>
<keyword evidence="1" id="KW-0472">Membrane</keyword>
<reference evidence="3 4" key="2">
    <citation type="submission" date="2016-11" db="EMBL/GenBank/DDBJ databases">
        <authorList>
            <person name="Jaros S."/>
            <person name="Januszkiewicz K."/>
            <person name="Wedrychowicz H."/>
        </authorList>
    </citation>
    <scope>NUCLEOTIDE SEQUENCE [LARGE SCALE GENOMIC DNA]</scope>
    <source>
        <strain evidence="3 4">DSM 22330</strain>
    </source>
</reference>
<keyword evidence="1" id="KW-0812">Transmembrane</keyword>
<evidence type="ECO:0000313" key="2">
    <source>
        <dbReference type="EMBL" id="PCS04549.1"/>
    </source>
</evidence>
<organism evidence="3 4">
    <name type="scientific">Pseudolactococcus chungangensis CAU 28 = DSM 22330</name>
    <dbReference type="NCBI Taxonomy" id="1122154"/>
    <lineage>
        <taxon>Bacteria</taxon>
        <taxon>Bacillati</taxon>
        <taxon>Bacillota</taxon>
        <taxon>Bacilli</taxon>
        <taxon>Lactobacillales</taxon>
        <taxon>Streptococcaceae</taxon>
        <taxon>Pseudolactococcus</taxon>
    </lineage>
</organism>
<sequence>MEAPKDDEDLNYWQAPTRDYYREEKASYDKMMAERFNEIAFFFNIAVFSIFMIFSCAILSTVMSSFLSVLLSIALSLTMLKVSKKAIKTFLRIIKK</sequence>
<dbReference type="Proteomes" id="UP000185655">
    <property type="component" value="Unassembled WGS sequence"/>
</dbReference>
<dbReference type="InterPro" id="IPR021688">
    <property type="entry name" value="DUF3270"/>
</dbReference>
<reference evidence="2 5" key="1">
    <citation type="submission" date="2014-12" db="EMBL/GenBank/DDBJ databases">
        <title>Draft genome sequences of 10 type strains of Lactococcus.</title>
        <authorList>
            <person name="Sun Z."/>
            <person name="Zhong Z."/>
            <person name="Liu W."/>
            <person name="Zhang W."/>
            <person name="Zhang H."/>
        </authorList>
    </citation>
    <scope>NUCLEOTIDE SEQUENCE [LARGE SCALE GENOMIC DNA]</scope>
    <source>
        <strain evidence="2 5">DSM 22330</strain>
    </source>
</reference>
<feature type="transmembrane region" description="Helical" evidence="1">
    <location>
        <begin position="39"/>
        <end position="60"/>
    </location>
</feature>
<evidence type="ECO:0000256" key="1">
    <source>
        <dbReference type="SAM" id="Phobius"/>
    </source>
</evidence>
<keyword evidence="1" id="KW-1133">Transmembrane helix</keyword>
<keyword evidence="5" id="KW-1185">Reference proteome</keyword>
<dbReference type="Pfam" id="PF11674">
    <property type="entry name" value="DUF3270"/>
    <property type="match status" value="1"/>
</dbReference>
<accession>A0A1K2H6Q1</accession>
<dbReference type="EMBL" id="JXJT01000002">
    <property type="protein sequence ID" value="PCS04549.1"/>
    <property type="molecule type" value="Genomic_DNA"/>
</dbReference>
<dbReference type="OrthoDB" id="2242805at2"/>
<evidence type="ECO:0000313" key="3">
    <source>
        <dbReference type="EMBL" id="SFZ71468.1"/>
    </source>
</evidence>
<dbReference type="AlphaFoldDB" id="A0A1K2H6Q1"/>
<evidence type="ECO:0000313" key="5">
    <source>
        <dbReference type="Proteomes" id="UP000218979"/>
    </source>
</evidence>
<protein>
    <recommendedName>
        <fullName evidence="6">DUF3270 family protein</fullName>
    </recommendedName>
</protein>
<proteinExistence type="predicted"/>
<gene>
    <name evidence="2" type="ORF">RR45_GL000864</name>
    <name evidence="3" type="ORF">SAMN02746068_00405</name>
</gene>
<evidence type="ECO:0008006" key="6">
    <source>
        <dbReference type="Google" id="ProtNLM"/>
    </source>
</evidence>
<evidence type="ECO:0000313" key="4">
    <source>
        <dbReference type="Proteomes" id="UP000185655"/>
    </source>
</evidence>
<name>A0A1K2H6Q1_9LACT</name>
<dbReference type="EMBL" id="FPKS01000002">
    <property type="protein sequence ID" value="SFZ71468.1"/>
    <property type="molecule type" value="Genomic_DNA"/>
</dbReference>